<evidence type="ECO:0000256" key="6">
    <source>
        <dbReference type="ARBA" id="ARBA00023235"/>
    </source>
</evidence>
<evidence type="ECO:0000256" key="7">
    <source>
        <dbReference type="HAMAP-Rule" id="MF_00147"/>
    </source>
</evidence>
<comment type="pathway">
    <text evidence="1 7 8">Carbohydrate degradation; glycolysis; D-glyceraldehyde 3-phosphate from glycerone phosphate: step 1/1.</text>
</comment>
<dbReference type="GO" id="GO:0005829">
    <property type="term" value="C:cytosol"/>
    <property type="evidence" value="ECO:0007669"/>
    <property type="project" value="TreeGrafter"/>
</dbReference>
<dbReference type="GO" id="GO:0046166">
    <property type="term" value="P:glyceraldehyde-3-phosphate biosynthetic process"/>
    <property type="evidence" value="ECO:0007669"/>
    <property type="project" value="TreeGrafter"/>
</dbReference>
<sequence length="276" mass="30251">MRKNPCSHFPFPQTLPIFHEIINEERMRKTVIAGNWKMNLSEKEAVSLAQSIKEKIPSISKNKISMVFPSTLHLTKVASILEGSGVIVGAQNCYHSGFAAFTGETSPDQLREVGVKVVMIGHSERRQFLGESSFFCNEKIRFLLKNGFTALYCVGETLLERESGKTFEIISSQIKEGLKEIESSSFSNLILAYEPVWAIGTGKVATPAEAQEVHAFIRKEVAELFVGASSVAESLSILYGGSVKPDNIQDLLKQKDIDGGLVGGASQKIDSYAGLF</sequence>
<comment type="pathway">
    <text evidence="7 8">Carbohydrate biosynthesis; gluconeogenesis.</text>
</comment>
<dbReference type="PATRIC" id="fig|1218565.3.peg.3300"/>
<dbReference type="EC" id="5.3.1.1" evidence="7 8"/>
<keyword evidence="4 7" id="KW-0963">Cytoplasm</keyword>
<dbReference type="GO" id="GO:0004807">
    <property type="term" value="F:triose-phosphate isomerase activity"/>
    <property type="evidence" value="ECO:0007669"/>
    <property type="project" value="UniProtKB-UniRule"/>
</dbReference>
<dbReference type="PROSITE" id="PS00171">
    <property type="entry name" value="TIM_1"/>
    <property type="match status" value="1"/>
</dbReference>
<reference evidence="9 10" key="1">
    <citation type="submission" date="2013-01" db="EMBL/GenBank/DDBJ databases">
        <authorList>
            <person name="Harkins D.M."/>
            <person name="Durkin A.S."/>
            <person name="Brinkac L.M."/>
            <person name="Haft D.H."/>
            <person name="Selengut J.D."/>
            <person name="Sanka R."/>
            <person name="DePew J."/>
            <person name="Purushe J."/>
            <person name="Galloway R.L."/>
            <person name="Vinetz J.M."/>
            <person name="Sutton G.G."/>
            <person name="Nierman W.C."/>
            <person name="Fouts D.E."/>
        </authorList>
    </citation>
    <scope>NUCLEOTIDE SEQUENCE [LARGE SCALE GENOMIC DNA]</scope>
    <source>
        <strain evidence="9 10">79601</strain>
    </source>
</reference>
<feature type="binding site" evidence="7">
    <location>
        <position position="242"/>
    </location>
    <ligand>
        <name>substrate</name>
    </ligand>
</feature>
<organism evidence="9 10">
    <name type="scientific">Leptospira alstonii serovar Sichuan str. 79601</name>
    <dbReference type="NCBI Taxonomy" id="1218565"/>
    <lineage>
        <taxon>Bacteria</taxon>
        <taxon>Pseudomonadati</taxon>
        <taxon>Spirochaetota</taxon>
        <taxon>Spirochaetia</taxon>
        <taxon>Leptospirales</taxon>
        <taxon>Leptospiraceae</taxon>
        <taxon>Leptospira</taxon>
    </lineage>
</organism>
<dbReference type="Pfam" id="PF00121">
    <property type="entry name" value="TIM"/>
    <property type="match status" value="1"/>
</dbReference>
<dbReference type="EMBL" id="ANIK01000071">
    <property type="protein sequence ID" value="EMJ93237.1"/>
    <property type="molecule type" value="Genomic_DNA"/>
</dbReference>
<comment type="caution">
    <text evidence="9">The sequence shown here is derived from an EMBL/GenBank/DDBJ whole genome shotgun (WGS) entry which is preliminary data.</text>
</comment>
<dbReference type="GO" id="GO:0006096">
    <property type="term" value="P:glycolytic process"/>
    <property type="evidence" value="ECO:0007669"/>
    <property type="project" value="UniProtKB-UniRule"/>
</dbReference>
<evidence type="ECO:0000313" key="10">
    <source>
        <dbReference type="Proteomes" id="UP000011988"/>
    </source>
</evidence>
<evidence type="ECO:0000256" key="8">
    <source>
        <dbReference type="RuleBase" id="RU363013"/>
    </source>
</evidence>
<comment type="subunit">
    <text evidence="7 8">Homodimer.</text>
</comment>
<dbReference type="HAMAP" id="MF_00147_B">
    <property type="entry name" value="TIM_B"/>
    <property type="match status" value="1"/>
</dbReference>
<gene>
    <name evidence="7 9" type="primary">tpiA</name>
    <name evidence="9" type="ORF">LEP1GSC194_1877</name>
</gene>
<keyword evidence="5 7" id="KW-0324">Glycolysis</keyword>
<keyword evidence="6 7" id="KW-0413">Isomerase</keyword>
<name>M6CMQ7_9LEPT</name>
<dbReference type="InterPro" id="IPR013785">
    <property type="entry name" value="Aldolase_TIM"/>
</dbReference>
<comment type="subcellular location">
    <subcellularLocation>
        <location evidence="7 8">Cytoplasm</location>
    </subcellularLocation>
</comment>
<feature type="binding site" evidence="7">
    <location>
        <position position="200"/>
    </location>
    <ligand>
        <name>substrate</name>
    </ligand>
</feature>
<evidence type="ECO:0000313" key="9">
    <source>
        <dbReference type="EMBL" id="EMJ93237.1"/>
    </source>
</evidence>
<proteinExistence type="inferred from homology"/>
<dbReference type="Gene3D" id="3.20.20.70">
    <property type="entry name" value="Aldolase class I"/>
    <property type="match status" value="1"/>
</dbReference>
<feature type="active site" description="Proton acceptor" evidence="7">
    <location>
        <position position="194"/>
    </location>
</feature>
<dbReference type="PROSITE" id="PS51440">
    <property type="entry name" value="TIM_2"/>
    <property type="match status" value="1"/>
</dbReference>
<evidence type="ECO:0000256" key="5">
    <source>
        <dbReference type="ARBA" id="ARBA00023152"/>
    </source>
</evidence>
<evidence type="ECO:0000256" key="3">
    <source>
        <dbReference type="ARBA" id="ARBA00022432"/>
    </source>
</evidence>
<dbReference type="PANTHER" id="PTHR21139:SF42">
    <property type="entry name" value="TRIOSEPHOSPHATE ISOMERASE"/>
    <property type="match status" value="1"/>
</dbReference>
<dbReference type="InterPro" id="IPR035990">
    <property type="entry name" value="TIM_sf"/>
</dbReference>
<accession>M6CMQ7</accession>
<evidence type="ECO:0000256" key="2">
    <source>
        <dbReference type="ARBA" id="ARBA00007422"/>
    </source>
</evidence>
<evidence type="ECO:0000256" key="4">
    <source>
        <dbReference type="ARBA" id="ARBA00022490"/>
    </source>
</evidence>
<keyword evidence="3 7" id="KW-0312">Gluconeogenesis</keyword>
<dbReference type="UniPathway" id="UPA00138"/>
<feature type="active site" description="Electrophile" evidence="7">
    <location>
        <position position="122"/>
    </location>
</feature>
<feature type="binding site" evidence="7">
    <location>
        <begin position="35"/>
        <end position="37"/>
    </location>
    <ligand>
        <name>substrate</name>
    </ligand>
</feature>
<dbReference type="InterPro" id="IPR020861">
    <property type="entry name" value="Triosephosphate_isomerase_AS"/>
</dbReference>
<dbReference type="FunFam" id="3.20.20.70:FF:000016">
    <property type="entry name" value="Triosephosphate isomerase"/>
    <property type="match status" value="1"/>
</dbReference>
<dbReference type="InterPro" id="IPR000652">
    <property type="entry name" value="Triosephosphate_isomerase"/>
</dbReference>
<comment type="similarity">
    <text evidence="2 7 8">Belongs to the triosephosphate isomerase family.</text>
</comment>
<dbReference type="InterPro" id="IPR022896">
    <property type="entry name" value="TrioseP_Isoase_bac/euk"/>
</dbReference>
<dbReference type="CDD" id="cd00311">
    <property type="entry name" value="TIM"/>
    <property type="match status" value="1"/>
</dbReference>
<dbReference type="UniPathway" id="UPA00109">
    <property type="reaction ID" value="UER00189"/>
</dbReference>
<dbReference type="Proteomes" id="UP000011988">
    <property type="component" value="Unassembled WGS sequence"/>
</dbReference>
<dbReference type="NCBIfam" id="TIGR00419">
    <property type="entry name" value="tim"/>
    <property type="match status" value="1"/>
</dbReference>
<dbReference type="PANTHER" id="PTHR21139">
    <property type="entry name" value="TRIOSEPHOSPHATE ISOMERASE"/>
    <property type="match status" value="1"/>
</dbReference>
<dbReference type="SUPFAM" id="SSF51351">
    <property type="entry name" value="Triosephosphate isomerase (TIM)"/>
    <property type="match status" value="1"/>
</dbReference>
<comment type="function">
    <text evidence="7">Involved in the gluconeogenesis. Catalyzes stereospecifically the conversion of dihydroxyacetone phosphate (DHAP) to D-glyceraldehyde-3-phosphate (G3P).</text>
</comment>
<feature type="binding site" evidence="7">
    <location>
        <begin position="263"/>
        <end position="264"/>
    </location>
    <ligand>
        <name>substrate</name>
    </ligand>
</feature>
<comment type="catalytic activity">
    <reaction evidence="7 8">
        <text>D-glyceraldehyde 3-phosphate = dihydroxyacetone phosphate</text>
        <dbReference type="Rhea" id="RHEA:18585"/>
        <dbReference type="ChEBI" id="CHEBI:57642"/>
        <dbReference type="ChEBI" id="CHEBI:59776"/>
        <dbReference type="EC" id="5.3.1.1"/>
    </reaction>
</comment>
<evidence type="ECO:0000256" key="1">
    <source>
        <dbReference type="ARBA" id="ARBA00004680"/>
    </source>
</evidence>
<dbReference type="GO" id="GO:0019563">
    <property type="term" value="P:glycerol catabolic process"/>
    <property type="evidence" value="ECO:0007669"/>
    <property type="project" value="TreeGrafter"/>
</dbReference>
<dbReference type="AlphaFoldDB" id="M6CMQ7"/>
<protein>
    <recommendedName>
        <fullName evidence="7 8">Triosephosphate isomerase</fullName>
        <shortName evidence="7">TIM</shortName>
        <shortName evidence="7">TPI</shortName>
        <ecNumber evidence="7 8">5.3.1.1</ecNumber>
    </recommendedName>
    <alternativeName>
        <fullName evidence="7">Triose-phosphate isomerase</fullName>
    </alternativeName>
</protein>
<dbReference type="GO" id="GO:0006094">
    <property type="term" value="P:gluconeogenesis"/>
    <property type="evidence" value="ECO:0007669"/>
    <property type="project" value="UniProtKB-UniRule"/>
</dbReference>